<dbReference type="Proteomes" id="UP000245890">
    <property type="component" value="Unassembled WGS sequence"/>
</dbReference>
<comment type="caution">
    <text evidence="1">The sequence shown here is derived from an EMBL/GenBank/DDBJ whole genome shotgun (WGS) entry which is preliminary data.</text>
</comment>
<organism evidence="1 2">
    <name type="scientific">Sphingomonas pokkalii</name>
    <dbReference type="NCBI Taxonomy" id="2175090"/>
    <lineage>
        <taxon>Bacteria</taxon>
        <taxon>Pseudomonadati</taxon>
        <taxon>Pseudomonadota</taxon>
        <taxon>Alphaproteobacteria</taxon>
        <taxon>Sphingomonadales</taxon>
        <taxon>Sphingomonadaceae</taxon>
        <taxon>Sphingomonas</taxon>
    </lineage>
</organism>
<protein>
    <recommendedName>
        <fullName evidence="3">Sulfotransferase family protein</fullName>
    </recommendedName>
</protein>
<dbReference type="AlphaFoldDB" id="A0A2U0SF01"/>
<evidence type="ECO:0000313" key="1">
    <source>
        <dbReference type="EMBL" id="PVX29956.1"/>
    </source>
</evidence>
<dbReference type="EMBL" id="QENQ01000001">
    <property type="protein sequence ID" value="PVX29956.1"/>
    <property type="molecule type" value="Genomic_DNA"/>
</dbReference>
<evidence type="ECO:0000313" key="2">
    <source>
        <dbReference type="Proteomes" id="UP000245890"/>
    </source>
</evidence>
<name>A0A2U0SF01_9SPHN</name>
<gene>
    <name evidence="1" type="ORF">DD559_11930</name>
</gene>
<keyword evidence="2" id="KW-1185">Reference proteome</keyword>
<proteinExistence type="predicted"/>
<reference evidence="1 2" key="1">
    <citation type="submission" date="2018-05" db="EMBL/GenBank/DDBJ databases">
        <title>Description of Sphingomonas pokkalii sp nov, isolated from the rhizosphere of saline tolerant pokkali rice and its draft genome analysis.</title>
        <authorList>
            <person name="Menon R."/>
            <person name="Kumari S."/>
            <person name="Rameshkumar N."/>
        </authorList>
    </citation>
    <scope>NUCLEOTIDE SEQUENCE [LARGE SCALE GENOMIC DNA]</scope>
    <source>
        <strain evidence="1 2">L3B27</strain>
    </source>
</reference>
<evidence type="ECO:0008006" key="3">
    <source>
        <dbReference type="Google" id="ProtNLM"/>
    </source>
</evidence>
<accession>A0A2U0SF01</accession>
<dbReference type="OrthoDB" id="547419at2"/>
<sequence length="230" mass="25771">MGENPAPFTERLHAALQEARPDTHTVLLSSEGLFHRWWDFSPAGLEALHLLAARAELELWAFFREPVAFTRSFYVQMLKNPRGLGPCYGLDASIDALLDEPRFSLHLDYIGYIRTVEAVLGAGKVRPFRYTGNTVANMLEALGITDLAPDMPAENRSVGEWGVSLLRQINQRTLGVDEKWQAVGLIEKLDRLADGYRRPLQLAPETIQRIHALSAESVAAFARLYNLDIS</sequence>